<feature type="compositionally biased region" description="Polar residues" evidence="1">
    <location>
        <begin position="167"/>
        <end position="176"/>
    </location>
</feature>
<gene>
    <name evidence="4" type="ORF">MCYG_01906</name>
</gene>
<evidence type="ECO:0000259" key="3">
    <source>
        <dbReference type="Pfam" id="PF25871"/>
    </source>
</evidence>
<sequence>MTSPAIPSTDAASTSSTANPTDIYQRLSSYSFTADPEFKLGLAVILGQPRTPATDEQINRTDDLVVKAKCFYFSKKFAIQPPIDYILYKQWLQEQPLPSQPDEIIPPSLNNDNETVVSESISASATQNPVKSQEEQPAYPSSFARIVELITTGQPIPGIQQIPDTVLTGQETASTAQRRRKPWEKDEGDQKSDEKENVKSDGIGENGDGSGPVIIGSVNT</sequence>
<dbReference type="InterPro" id="IPR058841">
    <property type="entry name" value="HTH_76"/>
</dbReference>
<protein>
    <submittedName>
        <fullName evidence="4">Uncharacterized protein</fullName>
    </submittedName>
</protein>
<dbReference type="HOGENOM" id="CLU_070882_2_0_1"/>
<organism evidence="4 5">
    <name type="scientific">Arthroderma otae (strain ATCC MYA-4605 / CBS 113480)</name>
    <name type="common">Microsporum canis</name>
    <dbReference type="NCBI Taxonomy" id="554155"/>
    <lineage>
        <taxon>Eukaryota</taxon>
        <taxon>Fungi</taxon>
        <taxon>Dikarya</taxon>
        <taxon>Ascomycota</taxon>
        <taxon>Pezizomycotina</taxon>
        <taxon>Eurotiomycetes</taxon>
        <taxon>Eurotiomycetidae</taxon>
        <taxon>Onygenales</taxon>
        <taxon>Arthrodermataceae</taxon>
        <taxon>Microsporum</taxon>
    </lineage>
</organism>
<keyword evidence="5" id="KW-1185">Reference proteome</keyword>
<dbReference type="OMA" id="KAKCFYF"/>
<evidence type="ECO:0000313" key="4">
    <source>
        <dbReference type="EMBL" id="EEQ29087.1"/>
    </source>
</evidence>
<dbReference type="AlphaFoldDB" id="C5FIA7"/>
<dbReference type="eggNOG" id="ENOG502S7YV">
    <property type="taxonomic scope" value="Eukaryota"/>
</dbReference>
<dbReference type="VEuPathDB" id="FungiDB:MCYG_01906"/>
<dbReference type="Pfam" id="PF17733">
    <property type="entry name" value="KPWE_dom"/>
    <property type="match status" value="1"/>
</dbReference>
<feature type="region of interest" description="Disordered" evidence="1">
    <location>
        <begin position="157"/>
        <end position="220"/>
    </location>
</feature>
<dbReference type="OrthoDB" id="9936937at2759"/>
<feature type="domain" description="Peroxisomal membrane protein PEX14-like KPWE" evidence="2">
    <location>
        <begin position="139"/>
        <end position="185"/>
    </location>
</feature>
<dbReference type="PANTHER" id="PTHR36855:SF1">
    <property type="entry name" value="PEROXISOME MEMBRANE ANCHOR PROTEIN PEX14P N-TERMINAL DOMAIN-CONTAINING PROTEIN"/>
    <property type="match status" value="1"/>
</dbReference>
<dbReference type="GeneID" id="9229024"/>
<evidence type="ECO:0000256" key="1">
    <source>
        <dbReference type="SAM" id="MobiDB-lite"/>
    </source>
</evidence>
<feature type="compositionally biased region" description="Basic and acidic residues" evidence="1">
    <location>
        <begin position="183"/>
        <end position="199"/>
    </location>
</feature>
<dbReference type="STRING" id="554155.C5FIA7"/>
<feature type="domain" description="PEX14-like helix-turn-helix" evidence="3">
    <location>
        <begin position="22"/>
        <end position="96"/>
    </location>
</feature>
<evidence type="ECO:0000313" key="5">
    <source>
        <dbReference type="Proteomes" id="UP000002035"/>
    </source>
</evidence>
<reference evidence="5" key="1">
    <citation type="journal article" date="2012" name="MBio">
        <title>Comparative genome analysis of Trichophyton rubrum and related dermatophytes reveals candidate genes involved in infection.</title>
        <authorList>
            <person name="Martinez D.A."/>
            <person name="Oliver B.G."/>
            <person name="Graeser Y."/>
            <person name="Goldberg J.M."/>
            <person name="Li W."/>
            <person name="Martinez-Rossi N.M."/>
            <person name="Monod M."/>
            <person name="Shelest E."/>
            <person name="Barton R.C."/>
            <person name="Birch E."/>
            <person name="Brakhage A.A."/>
            <person name="Chen Z."/>
            <person name="Gurr S.J."/>
            <person name="Heiman D."/>
            <person name="Heitman J."/>
            <person name="Kosti I."/>
            <person name="Rossi A."/>
            <person name="Saif S."/>
            <person name="Samalova M."/>
            <person name="Saunders C.W."/>
            <person name="Shea T."/>
            <person name="Summerbell R.C."/>
            <person name="Xu J."/>
            <person name="Young S."/>
            <person name="Zeng Q."/>
            <person name="Birren B.W."/>
            <person name="Cuomo C.A."/>
            <person name="White T.C."/>
        </authorList>
    </citation>
    <scope>NUCLEOTIDE SEQUENCE [LARGE SCALE GENOMIC DNA]</scope>
    <source>
        <strain evidence="5">ATCC MYA-4605 / CBS 113480</strain>
    </source>
</reference>
<dbReference type="RefSeq" id="XP_002848972.1">
    <property type="nucleotide sequence ID" value="XM_002848926.1"/>
</dbReference>
<name>C5FIA7_ARTOC</name>
<dbReference type="PANTHER" id="PTHR36855">
    <property type="entry name" value="CHROMOSOME 10, WHOLE GENOME SHOTGUN SEQUENCE"/>
    <property type="match status" value="1"/>
</dbReference>
<proteinExistence type="predicted"/>
<dbReference type="InterPro" id="IPR040554">
    <property type="entry name" value="KPWE_PEX14_dom"/>
</dbReference>
<accession>C5FIA7</accession>
<evidence type="ECO:0000259" key="2">
    <source>
        <dbReference type="Pfam" id="PF17733"/>
    </source>
</evidence>
<dbReference type="Proteomes" id="UP000002035">
    <property type="component" value="Unassembled WGS sequence"/>
</dbReference>
<dbReference type="EMBL" id="DS995702">
    <property type="protein sequence ID" value="EEQ29087.1"/>
    <property type="molecule type" value="Genomic_DNA"/>
</dbReference>
<dbReference type="Pfam" id="PF25871">
    <property type="entry name" value="HTH_76"/>
    <property type="match status" value="1"/>
</dbReference>